<reference evidence="1 2" key="1">
    <citation type="submission" date="2021-02" db="EMBL/GenBank/DDBJ databases">
        <title>Complete genome of Desulfoluna sp. strain ASN36.</title>
        <authorList>
            <person name="Takahashi A."/>
            <person name="Kojima H."/>
            <person name="Fukui M."/>
        </authorList>
    </citation>
    <scope>NUCLEOTIDE SEQUENCE [LARGE SCALE GENOMIC DNA]</scope>
    <source>
        <strain evidence="1 2">ASN36</strain>
    </source>
</reference>
<name>A0ABN6F371_9BACT</name>
<gene>
    <name evidence="1" type="ORF">DSLASN_19880</name>
</gene>
<evidence type="ECO:0008006" key="3">
    <source>
        <dbReference type="Google" id="ProtNLM"/>
    </source>
</evidence>
<proteinExistence type="predicted"/>
<dbReference type="Proteomes" id="UP001320148">
    <property type="component" value="Chromosome"/>
</dbReference>
<evidence type="ECO:0000313" key="1">
    <source>
        <dbReference type="EMBL" id="BCS96356.1"/>
    </source>
</evidence>
<accession>A0ABN6F371</accession>
<evidence type="ECO:0000313" key="2">
    <source>
        <dbReference type="Proteomes" id="UP001320148"/>
    </source>
</evidence>
<dbReference type="EMBL" id="AP024488">
    <property type="protein sequence ID" value="BCS96356.1"/>
    <property type="molecule type" value="Genomic_DNA"/>
</dbReference>
<keyword evidence="2" id="KW-1185">Reference proteome</keyword>
<protein>
    <recommendedName>
        <fullName evidence="3">Radical SAM protein</fullName>
    </recommendedName>
</protein>
<sequence length="62" mass="7144">MTACETYRGFEVGPIRPPNEAGSLMLRITRNCPWNNCKFCGLYKGKSFRGSPKRTESFARRR</sequence>
<organism evidence="1 2">
    <name type="scientific">Desulfoluna limicola</name>
    <dbReference type="NCBI Taxonomy" id="2810562"/>
    <lineage>
        <taxon>Bacteria</taxon>
        <taxon>Pseudomonadati</taxon>
        <taxon>Thermodesulfobacteriota</taxon>
        <taxon>Desulfobacteria</taxon>
        <taxon>Desulfobacterales</taxon>
        <taxon>Desulfolunaceae</taxon>
        <taxon>Desulfoluna</taxon>
    </lineage>
</organism>